<evidence type="ECO:0000313" key="1">
    <source>
        <dbReference type="EMBL" id="GEL29407.1"/>
    </source>
</evidence>
<accession>A0A511DYV7</accession>
<organism evidence="1 2">
    <name type="scientific">Lentilactobacillus kefiri</name>
    <name type="common">Lactobacillus kefiri</name>
    <dbReference type="NCBI Taxonomy" id="33962"/>
    <lineage>
        <taxon>Bacteria</taxon>
        <taxon>Bacillati</taxon>
        <taxon>Bacillota</taxon>
        <taxon>Bacilli</taxon>
        <taxon>Lactobacillales</taxon>
        <taxon>Lactobacillaceae</taxon>
        <taxon>Lentilactobacillus</taxon>
    </lineage>
</organism>
<reference evidence="1" key="1">
    <citation type="submission" date="2019-07" db="EMBL/GenBank/DDBJ databases">
        <title>Whole genome shotgun sequence of Lactobacillus kefiri NBRC 15888.</title>
        <authorList>
            <person name="Hosoyama A."/>
            <person name="Uohara A."/>
            <person name="Ohji S."/>
            <person name="Ichikawa N."/>
        </authorList>
    </citation>
    <scope>NUCLEOTIDE SEQUENCE [LARGE SCALE GENOMIC DNA]</scope>
    <source>
        <strain evidence="1">NBRC 15888</strain>
    </source>
</reference>
<evidence type="ECO:0000313" key="2">
    <source>
        <dbReference type="Proteomes" id="UP000321893"/>
    </source>
</evidence>
<gene>
    <name evidence="1" type="ORF">LKE01_22270</name>
</gene>
<proteinExistence type="predicted"/>
<protein>
    <submittedName>
        <fullName evidence="1">Uncharacterized protein</fullName>
    </submittedName>
</protein>
<dbReference type="AlphaFoldDB" id="A0A511DYV7"/>
<comment type="caution">
    <text evidence="1">The sequence shown here is derived from an EMBL/GenBank/DDBJ whole genome shotgun (WGS) entry which is preliminary data.</text>
</comment>
<sequence>MTVGTKFIQDASLIGFMKDGMNQVHVNIIVYWSKKVKYFAQLTIHVPFLG</sequence>
<dbReference type="EMBL" id="BJVK01000057">
    <property type="protein sequence ID" value="GEL29407.1"/>
    <property type="molecule type" value="Genomic_DNA"/>
</dbReference>
<dbReference type="Proteomes" id="UP000321893">
    <property type="component" value="Unassembled WGS sequence"/>
</dbReference>
<keyword evidence="2" id="KW-1185">Reference proteome</keyword>
<name>A0A511DYV7_LENKE</name>